<dbReference type="AlphaFoldDB" id="A0AAP0HR86"/>
<gene>
    <name evidence="1" type="ORF">Syun_027401</name>
</gene>
<name>A0AAP0HR86_9MAGN</name>
<accession>A0AAP0HR86</accession>
<protein>
    <submittedName>
        <fullName evidence="1">Uncharacterized protein</fullName>
    </submittedName>
</protein>
<sequence>MQLVILKILKAAKAKSSKKYVTMLRGRKSNDKKYKRKLKYYRGWIDTSLIVATLILAVAFAAGKPQHQGRAAITDQKVEFQTQQQVERSVDDLG</sequence>
<reference evidence="1 2" key="1">
    <citation type="submission" date="2024-01" db="EMBL/GenBank/DDBJ databases">
        <title>Genome assemblies of Stephania.</title>
        <authorList>
            <person name="Yang L."/>
        </authorList>
    </citation>
    <scope>NUCLEOTIDE SEQUENCE [LARGE SCALE GENOMIC DNA]</scope>
    <source>
        <strain evidence="1">YNDBR</strain>
        <tissue evidence="1">Leaf</tissue>
    </source>
</reference>
<organism evidence="1 2">
    <name type="scientific">Stephania yunnanensis</name>
    <dbReference type="NCBI Taxonomy" id="152371"/>
    <lineage>
        <taxon>Eukaryota</taxon>
        <taxon>Viridiplantae</taxon>
        <taxon>Streptophyta</taxon>
        <taxon>Embryophyta</taxon>
        <taxon>Tracheophyta</taxon>
        <taxon>Spermatophyta</taxon>
        <taxon>Magnoliopsida</taxon>
        <taxon>Ranunculales</taxon>
        <taxon>Menispermaceae</taxon>
        <taxon>Menispermoideae</taxon>
        <taxon>Cissampelideae</taxon>
        <taxon>Stephania</taxon>
    </lineage>
</organism>
<comment type="caution">
    <text evidence="1">The sequence shown here is derived from an EMBL/GenBank/DDBJ whole genome shotgun (WGS) entry which is preliminary data.</text>
</comment>
<evidence type="ECO:0000313" key="2">
    <source>
        <dbReference type="Proteomes" id="UP001420932"/>
    </source>
</evidence>
<proteinExistence type="predicted"/>
<keyword evidence="2" id="KW-1185">Reference proteome</keyword>
<dbReference type="Proteomes" id="UP001420932">
    <property type="component" value="Unassembled WGS sequence"/>
</dbReference>
<evidence type="ECO:0000313" key="1">
    <source>
        <dbReference type="EMBL" id="KAK9092490.1"/>
    </source>
</evidence>
<dbReference type="EMBL" id="JBBNAF010000012">
    <property type="protein sequence ID" value="KAK9092490.1"/>
    <property type="molecule type" value="Genomic_DNA"/>
</dbReference>